<evidence type="ECO:0000256" key="1">
    <source>
        <dbReference type="SAM" id="MobiDB-lite"/>
    </source>
</evidence>
<dbReference type="AlphaFoldDB" id="A0AAD8A633"/>
<organism evidence="2 3">
    <name type="scientific">Diploptera punctata</name>
    <name type="common">Pacific beetle cockroach</name>
    <dbReference type="NCBI Taxonomy" id="6984"/>
    <lineage>
        <taxon>Eukaryota</taxon>
        <taxon>Metazoa</taxon>
        <taxon>Ecdysozoa</taxon>
        <taxon>Arthropoda</taxon>
        <taxon>Hexapoda</taxon>
        <taxon>Insecta</taxon>
        <taxon>Pterygota</taxon>
        <taxon>Neoptera</taxon>
        <taxon>Polyneoptera</taxon>
        <taxon>Dictyoptera</taxon>
        <taxon>Blattodea</taxon>
        <taxon>Blaberoidea</taxon>
        <taxon>Blaberidae</taxon>
        <taxon>Diplopterinae</taxon>
        <taxon>Diploptera</taxon>
    </lineage>
</organism>
<feature type="region of interest" description="Disordered" evidence="1">
    <location>
        <begin position="1"/>
        <end position="82"/>
    </location>
</feature>
<feature type="compositionally biased region" description="Basic and acidic residues" evidence="1">
    <location>
        <begin position="213"/>
        <end position="224"/>
    </location>
</feature>
<sequence length="232" mass="25604">SSSVNQEKRETQDAVERPPLLKSRPRPGSFQHRRSKRVPRILAPPPAPQRRNSAAADLISFGSPDSSPTSNNSPCPTWDDLDNIAKSTTSTFTVQTSTTSTFSSQTLFALNQTSIHFVGKELQNARPSYLDNSFMKSPFPLRDASTLDRSPVLSGMQAIQSAEQVASQMNVLKILEKKDNNNLIDLSIFETQGTSVRGSVLEDFDPLLSDSQREKIQADQKQVEKVAAVENK</sequence>
<feature type="compositionally biased region" description="Basic and acidic residues" evidence="1">
    <location>
        <begin position="1"/>
        <end position="16"/>
    </location>
</feature>
<evidence type="ECO:0000313" key="2">
    <source>
        <dbReference type="EMBL" id="KAJ9593154.1"/>
    </source>
</evidence>
<proteinExistence type="predicted"/>
<feature type="region of interest" description="Disordered" evidence="1">
    <location>
        <begin position="213"/>
        <end position="232"/>
    </location>
</feature>
<keyword evidence="3" id="KW-1185">Reference proteome</keyword>
<evidence type="ECO:0000313" key="3">
    <source>
        <dbReference type="Proteomes" id="UP001233999"/>
    </source>
</evidence>
<dbReference type="EMBL" id="JASPKZ010003459">
    <property type="protein sequence ID" value="KAJ9593154.1"/>
    <property type="molecule type" value="Genomic_DNA"/>
</dbReference>
<name>A0AAD8A633_DIPPU</name>
<gene>
    <name evidence="2" type="ORF">L9F63_027605</name>
</gene>
<dbReference type="Proteomes" id="UP001233999">
    <property type="component" value="Unassembled WGS sequence"/>
</dbReference>
<protein>
    <submittedName>
        <fullName evidence="2">Uncharacterized protein</fullName>
    </submittedName>
</protein>
<comment type="caution">
    <text evidence="2">The sequence shown here is derived from an EMBL/GenBank/DDBJ whole genome shotgun (WGS) entry which is preliminary data.</text>
</comment>
<reference evidence="2" key="1">
    <citation type="journal article" date="2023" name="IScience">
        <title>Live-bearing cockroach genome reveals convergent evolutionary mechanisms linked to viviparity in insects and beyond.</title>
        <authorList>
            <person name="Fouks B."/>
            <person name="Harrison M.C."/>
            <person name="Mikhailova A.A."/>
            <person name="Marchal E."/>
            <person name="English S."/>
            <person name="Carruthers M."/>
            <person name="Jennings E.C."/>
            <person name="Chiamaka E.L."/>
            <person name="Frigard R.A."/>
            <person name="Pippel M."/>
            <person name="Attardo G.M."/>
            <person name="Benoit J.B."/>
            <person name="Bornberg-Bauer E."/>
            <person name="Tobe S.S."/>
        </authorList>
    </citation>
    <scope>NUCLEOTIDE SEQUENCE</scope>
    <source>
        <strain evidence="2">Stay&amp;Tobe</strain>
    </source>
</reference>
<feature type="non-terminal residue" evidence="2">
    <location>
        <position position="1"/>
    </location>
</feature>
<feature type="compositionally biased region" description="Low complexity" evidence="1">
    <location>
        <begin position="63"/>
        <end position="77"/>
    </location>
</feature>
<accession>A0AAD8A633</accession>
<feature type="non-terminal residue" evidence="2">
    <location>
        <position position="232"/>
    </location>
</feature>
<reference evidence="2" key="2">
    <citation type="submission" date="2023-05" db="EMBL/GenBank/DDBJ databases">
        <authorList>
            <person name="Fouks B."/>
        </authorList>
    </citation>
    <scope>NUCLEOTIDE SEQUENCE</scope>
    <source>
        <strain evidence="2">Stay&amp;Tobe</strain>
        <tissue evidence="2">Testes</tissue>
    </source>
</reference>